<evidence type="ECO:0000256" key="1">
    <source>
        <dbReference type="SAM" id="SignalP"/>
    </source>
</evidence>
<evidence type="ECO:0000313" key="2">
    <source>
        <dbReference type="EMBL" id="KFG56507.1"/>
    </source>
</evidence>
<proteinExistence type="predicted"/>
<dbReference type="Proteomes" id="UP000028834">
    <property type="component" value="Unassembled WGS sequence"/>
</dbReference>
<feature type="non-terminal residue" evidence="2">
    <location>
        <position position="84"/>
    </location>
</feature>
<dbReference type="EMBL" id="AFYV02003269">
    <property type="protein sequence ID" value="KFG56507.1"/>
    <property type="molecule type" value="Genomic_DNA"/>
</dbReference>
<organism evidence="2 3">
    <name type="scientific">Toxoplasma gondii RUB</name>
    <dbReference type="NCBI Taxonomy" id="935652"/>
    <lineage>
        <taxon>Eukaryota</taxon>
        <taxon>Sar</taxon>
        <taxon>Alveolata</taxon>
        <taxon>Apicomplexa</taxon>
        <taxon>Conoidasida</taxon>
        <taxon>Coccidia</taxon>
        <taxon>Eucoccidiorida</taxon>
        <taxon>Eimeriorina</taxon>
        <taxon>Sarcocystidae</taxon>
        <taxon>Toxoplasma</taxon>
    </lineage>
</organism>
<evidence type="ECO:0000313" key="3">
    <source>
        <dbReference type="Proteomes" id="UP000028834"/>
    </source>
</evidence>
<comment type="caution">
    <text evidence="2">The sequence shown here is derived from an EMBL/GenBank/DDBJ whole genome shotgun (WGS) entry which is preliminary data.</text>
</comment>
<sequence>MQPFFAIVPLANAVLVDTALLPVAVNKVVKPVTDCAVQFQKSHCLAYSYAVAGAGARDGACYFGSIGDGADLPRFTKRQKGSVL</sequence>
<dbReference type="AlphaFoldDB" id="A0A086LIN9"/>
<gene>
    <name evidence="2" type="ORF">TGRUB_434830</name>
</gene>
<protein>
    <submittedName>
        <fullName evidence="2">PAN domain protein</fullName>
    </submittedName>
</protein>
<accession>A0A086LIN9</accession>
<keyword evidence="1" id="KW-0732">Signal</keyword>
<feature type="chain" id="PRO_5001810113" evidence="1">
    <location>
        <begin position="19"/>
        <end position="84"/>
    </location>
</feature>
<name>A0A086LIN9_TOXGO</name>
<feature type="signal peptide" evidence="1">
    <location>
        <begin position="1"/>
        <end position="18"/>
    </location>
</feature>
<reference evidence="2 3" key="1">
    <citation type="submission" date="2014-05" db="EMBL/GenBank/DDBJ databases">
        <authorList>
            <person name="Sibley D."/>
            <person name="Venepally P."/>
            <person name="Karamycheva S."/>
            <person name="Hadjithomas M."/>
            <person name="Khan A."/>
            <person name="Brunk B."/>
            <person name="Roos D."/>
            <person name="Caler E."/>
            <person name="Lorenzi H."/>
        </authorList>
    </citation>
    <scope>NUCLEOTIDE SEQUENCE [LARGE SCALE GENOMIC DNA]</scope>
    <source>
        <strain evidence="2 3">RUB</strain>
    </source>
</reference>
<dbReference type="VEuPathDB" id="ToxoDB:TGRUB_434830"/>